<reference evidence="2 3" key="1">
    <citation type="submission" date="2020-08" db="EMBL/GenBank/DDBJ databases">
        <title>Functional genomics of gut bacteria from endangered species of beetles.</title>
        <authorList>
            <person name="Carlos-Shanley C."/>
        </authorList>
    </citation>
    <scope>NUCLEOTIDE SEQUENCE [LARGE SCALE GENOMIC DNA]</scope>
    <source>
        <strain evidence="2 3">S00142</strain>
    </source>
</reference>
<keyword evidence="3" id="KW-1185">Reference proteome</keyword>
<keyword evidence="1" id="KW-0472">Membrane</keyword>
<accession>A0A7W7N6R0</accession>
<proteinExistence type="predicted"/>
<keyword evidence="1" id="KW-0812">Transmembrane</keyword>
<evidence type="ECO:0000256" key="1">
    <source>
        <dbReference type="SAM" id="Phobius"/>
    </source>
</evidence>
<dbReference type="EMBL" id="JACHLD010000001">
    <property type="protein sequence ID" value="MBB4800704.1"/>
    <property type="molecule type" value="Genomic_DNA"/>
</dbReference>
<evidence type="ECO:0008006" key="4">
    <source>
        <dbReference type="Google" id="ProtNLM"/>
    </source>
</evidence>
<comment type="caution">
    <text evidence="2">The sequence shown here is derived from an EMBL/GenBank/DDBJ whole genome shotgun (WGS) entry which is preliminary data.</text>
</comment>
<feature type="transmembrane region" description="Helical" evidence="1">
    <location>
        <begin position="194"/>
        <end position="212"/>
    </location>
</feature>
<gene>
    <name evidence="2" type="ORF">HNP37_000743</name>
</gene>
<protein>
    <recommendedName>
        <fullName evidence="4">Pentapeptide repeat-containing protein</fullName>
    </recommendedName>
</protein>
<sequence length="224" mass="26615">MFKFSKCNFDKYVYFDKSDFFEISFDTTFFKEIVSFQNLSCDKIKLNRTHFDKVAFFNDINIRNPDNCDLKTIRLIKNHLLKVENKIDYLKYNAIEHNNLLRNSKLSVNDRILLNLNKQSNDFGNNWILGIKFTIKIGVQFFLLLLIVNSFVISRYPLYFNFKEEIASYSQILTEFLKFIFSFGFDNKEIQSNGFLYLIFIASKIFIGYGIYQTISAFRKYGKS</sequence>
<dbReference type="Proteomes" id="UP000561681">
    <property type="component" value="Unassembled WGS sequence"/>
</dbReference>
<organism evidence="2 3">
    <name type="scientific">Flavobacterium nitrogenifigens</name>
    <dbReference type="NCBI Taxonomy" id="1617283"/>
    <lineage>
        <taxon>Bacteria</taxon>
        <taxon>Pseudomonadati</taxon>
        <taxon>Bacteroidota</taxon>
        <taxon>Flavobacteriia</taxon>
        <taxon>Flavobacteriales</taxon>
        <taxon>Flavobacteriaceae</taxon>
        <taxon>Flavobacterium</taxon>
    </lineage>
</organism>
<evidence type="ECO:0000313" key="2">
    <source>
        <dbReference type="EMBL" id="MBB4800704.1"/>
    </source>
</evidence>
<evidence type="ECO:0000313" key="3">
    <source>
        <dbReference type="Proteomes" id="UP000561681"/>
    </source>
</evidence>
<name>A0A7W7N6R0_9FLAO</name>
<feature type="transmembrane region" description="Helical" evidence="1">
    <location>
        <begin position="133"/>
        <end position="153"/>
    </location>
</feature>
<keyword evidence="1" id="KW-1133">Transmembrane helix</keyword>
<dbReference type="AlphaFoldDB" id="A0A7W7N6R0"/>